<dbReference type="EMBL" id="JACAZI010000031">
    <property type="protein sequence ID" value="KAF7333003.1"/>
    <property type="molecule type" value="Genomic_DNA"/>
</dbReference>
<comment type="caution">
    <text evidence="6">The sequence shown here is derived from an EMBL/GenBank/DDBJ whole genome shotgun (WGS) entry which is preliminary data.</text>
</comment>
<evidence type="ECO:0000256" key="3">
    <source>
        <dbReference type="SAM" id="MobiDB-lite"/>
    </source>
</evidence>
<dbReference type="Gene3D" id="3.30.160.20">
    <property type="match status" value="1"/>
</dbReference>
<dbReference type="SUPFAM" id="SSF69065">
    <property type="entry name" value="RNase III domain-like"/>
    <property type="match status" value="1"/>
</dbReference>
<keyword evidence="7" id="KW-1185">Reference proteome</keyword>
<feature type="compositionally biased region" description="Basic and acidic residues" evidence="3">
    <location>
        <begin position="684"/>
        <end position="696"/>
    </location>
</feature>
<evidence type="ECO:0000256" key="1">
    <source>
        <dbReference type="ARBA" id="ARBA00022884"/>
    </source>
</evidence>
<name>A0A8H6X242_9AGAR</name>
<evidence type="ECO:0000259" key="5">
    <source>
        <dbReference type="PROSITE" id="PS50142"/>
    </source>
</evidence>
<proteinExistence type="predicted"/>
<dbReference type="PROSITE" id="PS50137">
    <property type="entry name" value="DS_RBD"/>
    <property type="match status" value="1"/>
</dbReference>
<dbReference type="GO" id="GO:0004525">
    <property type="term" value="F:ribonuclease III activity"/>
    <property type="evidence" value="ECO:0007669"/>
    <property type="project" value="InterPro"/>
</dbReference>
<organism evidence="6 7">
    <name type="scientific">Mycena venus</name>
    <dbReference type="NCBI Taxonomy" id="2733690"/>
    <lineage>
        <taxon>Eukaryota</taxon>
        <taxon>Fungi</taxon>
        <taxon>Dikarya</taxon>
        <taxon>Basidiomycota</taxon>
        <taxon>Agaricomycotina</taxon>
        <taxon>Agaricomycetes</taxon>
        <taxon>Agaricomycetidae</taxon>
        <taxon>Agaricales</taxon>
        <taxon>Marasmiineae</taxon>
        <taxon>Mycenaceae</taxon>
        <taxon>Mycena</taxon>
    </lineage>
</organism>
<dbReference type="Gene3D" id="1.10.1520.10">
    <property type="entry name" value="Ribonuclease III domain"/>
    <property type="match status" value="1"/>
</dbReference>
<feature type="region of interest" description="Disordered" evidence="3">
    <location>
        <begin position="684"/>
        <end position="704"/>
    </location>
</feature>
<protein>
    <submittedName>
        <fullName evidence="6">Ribonuclease III</fullName>
    </submittedName>
</protein>
<evidence type="ECO:0000313" key="6">
    <source>
        <dbReference type="EMBL" id="KAF7333003.1"/>
    </source>
</evidence>
<evidence type="ECO:0000259" key="4">
    <source>
        <dbReference type="PROSITE" id="PS50137"/>
    </source>
</evidence>
<dbReference type="InterPro" id="IPR036389">
    <property type="entry name" value="RNase_III_sf"/>
</dbReference>
<feature type="region of interest" description="Disordered" evidence="3">
    <location>
        <begin position="449"/>
        <end position="473"/>
    </location>
</feature>
<evidence type="ECO:0000256" key="2">
    <source>
        <dbReference type="PROSITE-ProRule" id="PRU00266"/>
    </source>
</evidence>
<dbReference type="SMART" id="SM00535">
    <property type="entry name" value="RIBOc"/>
    <property type="match status" value="1"/>
</dbReference>
<reference evidence="6" key="1">
    <citation type="submission" date="2020-05" db="EMBL/GenBank/DDBJ databases">
        <title>Mycena genomes resolve the evolution of fungal bioluminescence.</title>
        <authorList>
            <person name="Tsai I.J."/>
        </authorList>
    </citation>
    <scope>NUCLEOTIDE SEQUENCE</scope>
    <source>
        <strain evidence="6">CCC161011</strain>
    </source>
</reference>
<dbReference type="PROSITE" id="PS50142">
    <property type="entry name" value="RNASE_3_2"/>
    <property type="match status" value="1"/>
</dbReference>
<dbReference type="GO" id="GO:0003723">
    <property type="term" value="F:RNA binding"/>
    <property type="evidence" value="ECO:0007669"/>
    <property type="project" value="UniProtKB-UniRule"/>
</dbReference>
<dbReference type="InterPro" id="IPR014720">
    <property type="entry name" value="dsRBD_dom"/>
</dbReference>
<dbReference type="Proteomes" id="UP000620124">
    <property type="component" value="Unassembled WGS sequence"/>
</dbReference>
<feature type="domain" description="RNase III" evidence="5">
    <location>
        <begin position="423"/>
        <end position="557"/>
    </location>
</feature>
<dbReference type="GO" id="GO:0006396">
    <property type="term" value="P:RNA processing"/>
    <property type="evidence" value="ECO:0007669"/>
    <property type="project" value="InterPro"/>
</dbReference>
<evidence type="ECO:0000313" key="7">
    <source>
        <dbReference type="Proteomes" id="UP000620124"/>
    </source>
</evidence>
<dbReference type="CDD" id="cd00593">
    <property type="entry name" value="RIBOc"/>
    <property type="match status" value="1"/>
</dbReference>
<dbReference type="Pfam" id="PF00035">
    <property type="entry name" value="dsrm"/>
    <property type="match status" value="1"/>
</dbReference>
<sequence>MSDSRLYTRLLLPKGHGYPLFHPQPFDDLPLEARKTGTEIGDVGIITGDGSFDVIFNICRATDDPLNRFGVPEGFEQIRLGLGDIAPKQTFYRPGSDVSNTKITKRRLDIEAGIEGNVFLPLGVGAVVEISTSSRATAILLLPDGAARTNLRRLQAFRDYALKHAQQWYAFVNGDLGRMVDSGELYLVTGVDKSSSWSVAALENSYEGCELSLKLKPVYAGSGSASYAWEWTTASSFANSGPRRGPGEQSWTDNQTVFLRGFKVAIRSTPLKRSSKVSFVFAEVGWTAEVDFRDRTRDLPPGELESLSENSKVGQRGLNSTLLFADARAFQINSHITPADAINAYLLDAFPDAAVAITHDDQWAAVLNEDLELPTEAEMIKRIVGQFNIESTYEGIFLQHMDSATIDEPPSPRTMLGNSNQMIDPSLQKLNRGDSPALPEIERENLRSRVFNPASPASSRNEFEDPAAEATPDAESLENLGDSVLHLVVTSLIAEIYPELRVVPATKLRALLLDDATMDTICAKYKFPNRVGSAKLADRPTHNIFKAFIGAIVLEQGFEMVKPCLDAAFRLYSTSAYNLLRESYGIVPFQQISTVSTSIGPSVSVPASPPSSSSSPGDSSTNHLTLFNERKQKLNRHVDWTYPDHPSVGLDAGGVQDSPPRGNKAKTKMWLAEVIVDGEVLGRGEGSTKKVARNEAAKQALPRL</sequence>
<feature type="region of interest" description="Disordered" evidence="3">
    <location>
        <begin position="600"/>
        <end position="623"/>
    </location>
</feature>
<feature type="compositionally biased region" description="Low complexity" evidence="3">
    <location>
        <begin position="600"/>
        <end position="620"/>
    </location>
</feature>
<gene>
    <name evidence="6" type="ORF">MVEN_02406600</name>
</gene>
<dbReference type="OrthoDB" id="2662290at2759"/>
<accession>A0A8H6X242</accession>
<feature type="domain" description="DRBM" evidence="4">
    <location>
        <begin position="622"/>
        <end position="704"/>
    </location>
</feature>
<dbReference type="SUPFAM" id="SSF54768">
    <property type="entry name" value="dsRNA-binding domain-like"/>
    <property type="match status" value="1"/>
</dbReference>
<dbReference type="AlphaFoldDB" id="A0A8H6X242"/>
<keyword evidence="1 2" id="KW-0694">RNA-binding</keyword>
<dbReference type="InterPro" id="IPR000999">
    <property type="entry name" value="RNase_III_dom"/>
</dbReference>